<dbReference type="GO" id="GO:0005886">
    <property type="term" value="C:plasma membrane"/>
    <property type="evidence" value="ECO:0007669"/>
    <property type="project" value="UniProtKB-SubCell"/>
</dbReference>
<keyword evidence="2" id="KW-1003">Cell membrane</keyword>
<feature type="domain" description="Glycosyltransferase RgtA/B/C/D-like" evidence="9">
    <location>
        <begin position="134"/>
        <end position="252"/>
    </location>
</feature>
<evidence type="ECO:0000256" key="1">
    <source>
        <dbReference type="ARBA" id="ARBA00004651"/>
    </source>
</evidence>
<evidence type="ECO:0000256" key="4">
    <source>
        <dbReference type="ARBA" id="ARBA00022679"/>
    </source>
</evidence>
<feature type="transmembrane region" description="Helical" evidence="8">
    <location>
        <begin position="231"/>
        <end position="249"/>
    </location>
</feature>
<dbReference type="AlphaFoldDB" id="A0A936TDR1"/>
<feature type="transmembrane region" description="Helical" evidence="8">
    <location>
        <begin position="269"/>
        <end position="289"/>
    </location>
</feature>
<protein>
    <submittedName>
        <fullName evidence="10">Glycosyltransferase family 39 protein</fullName>
    </submittedName>
</protein>
<keyword evidence="4" id="KW-0808">Transferase</keyword>
<dbReference type="Proteomes" id="UP000727993">
    <property type="component" value="Unassembled WGS sequence"/>
</dbReference>
<dbReference type="InterPro" id="IPR038731">
    <property type="entry name" value="RgtA/B/C-like"/>
</dbReference>
<dbReference type="Pfam" id="PF13231">
    <property type="entry name" value="PMT_2"/>
    <property type="match status" value="1"/>
</dbReference>
<evidence type="ECO:0000256" key="3">
    <source>
        <dbReference type="ARBA" id="ARBA00022676"/>
    </source>
</evidence>
<dbReference type="GO" id="GO:0016763">
    <property type="term" value="F:pentosyltransferase activity"/>
    <property type="evidence" value="ECO:0007669"/>
    <property type="project" value="TreeGrafter"/>
</dbReference>
<keyword evidence="7 8" id="KW-0472">Membrane</keyword>
<dbReference type="GO" id="GO:0009103">
    <property type="term" value="P:lipopolysaccharide biosynthetic process"/>
    <property type="evidence" value="ECO:0007669"/>
    <property type="project" value="UniProtKB-ARBA"/>
</dbReference>
<evidence type="ECO:0000259" key="9">
    <source>
        <dbReference type="Pfam" id="PF13231"/>
    </source>
</evidence>
<evidence type="ECO:0000256" key="5">
    <source>
        <dbReference type="ARBA" id="ARBA00022692"/>
    </source>
</evidence>
<dbReference type="PANTHER" id="PTHR33908:SF11">
    <property type="entry name" value="MEMBRANE PROTEIN"/>
    <property type="match status" value="1"/>
</dbReference>
<comment type="subcellular location">
    <subcellularLocation>
        <location evidence="1">Cell membrane</location>
        <topology evidence="1">Multi-pass membrane protein</topology>
    </subcellularLocation>
</comment>
<evidence type="ECO:0000313" key="11">
    <source>
        <dbReference type="Proteomes" id="UP000727993"/>
    </source>
</evidence>
<accession>A0A936TDR1</accession>
<organism evidence="10 11">
    <name type="scientific">Candidatus Neomicrothrix subdominans</name>
    <dbReference type="NCBI Taxonomy" id="2954438"/>
    <lineage>
        <taxon>Bacteria</taxon>
        <taxon>Bacillati</taxon>
        <taxon>Actinomycetota</taxon>
        <taxon>Acidimicrobiia</taxon>
        <taxon>Acidimicrobiales</taxon>
        <taxon>Microthrixaceae</taxon>
        <taxon>Candidatus Neomicrothrix</taxon>
    </lineage>
</organism>
<evidence type="ECO:0000256" key="2">
    <source>
        <dbReference type="ARBA" id="ARBA00022475"/>
    </source>
</evidence>
<keyword evidence="3" id="KW-0328">Glycosyltransferase</keyword>
<dbReference type="InterPro" id="IPR050297">
    <property type="entry name" value="LipidA_mod_glycosyltrf_83"/>
</dbReference>
<proteinExistence type="predicted"/>
<dbReference type="EMBL" id="JADJZA010000001">
    <property type="protein sequence ID" value="MBK9296307.1"/>
    <property type="molecule type" value="Genomic_DNA"/>
</dbReference>
<gene>
    <name evidence="10" type="ORF">IPN02_05470</name>
</gene>
<feature type="transmembrane region" description="Helical" evidence="8">
    <location>
        <begin position="384"/>
        <end position="405"/>
    </location>
</feature>
<keyword evidence="5 8" id="KW-0812">Transmembrane</keyword>
<evidence type="ECO:0000256" key="7">
    <source>
        <dbReference type="ARBA" id="ARBA00023136"/>
    </source>
</evidence>
<feature type="transmembrane region" description="Helical" evidence="8">
    <location>
        <begin position="360"/>
        <end position="378"/>
    </location>
</feature>
<evidence type="ECO:0000256" key="8">
    <source>
        <dbReference type="SAM" id="Phobius"/>
    </source>
</evidence>
<feature type="transmembrane region" description="Helical" evidence="8">
    <location>
        <begin position="23"/>
        <end position="43"/>
    </location>
</feature>
<sequence length="547" mass="58810">MRATAVTDLPVDAGWSNQARRRAGAIVACLLFLIAASGSLVTANRTNYNDEVLWQERSQQFATGLITGDARLLTAYNVNFDTTSASITMPGIPTLWVGSGVIIAECATSDTPVSLGECVKQSSGPSLPNAHRAMALFGAASVALLWLVSRRLLGSMTAFLACLLVATEPFLATLRTMFHTDSLVMSFSLIGFVALCRALELAGKEHNRVALGALAGVTLAGAALTKLSAAAVVPALVVCVTWAAVRVWLKQSGSMRTRIRGLLNSHLTAVLGACLVAGLITVVVAWPALAVDPTRQLGALRSSALLADEGHIQFFRGAVTRSPPWYYYLWVLAYRLTPWSFLGLLAIPGTLVARRVDSRWLLFGVFSASQLLIIGASAKKFDRYGAALVAGCLVLIAISIDLLVGDRVRRWARNRPAAITGAVCTTVVIALWGHVLLVAPRDITYFNPLVGGLRSASGQLMVSWGEERFVADDWLDDHFGDGGYTLCKVRVLGVICPPGKGPRVAVTYISNTQRGLLVIPPEEKDRWTQIGSHQIDGVEMVQFWQEQ</sequence>
<evidence type="ECO:0000256" key="6">
    <source>
        <dbReference type="ARBA" id="ARBA00022989"/>
    </source>
</evidence>
<dbReference type="PANTHER" id="PTHR33908">
    <property type="entry name" value="MANNOSYLTRANSFERASE YKCB-RELATED"/>
    <property type="match status" value="1"/>
</dbReference>
<feature type="transmembrane region" description="Helical" evidence="8">
    <location>
        <begin position="417"/>
        <end position="439"/>
    </location>
</feature>
<comment type="caution">
    <text evidence="10">The sequence shown here is derived from an EMBL/GenBank/DDBJ whole genome shotgun (WGS) entry which is preliminary data.</text>
</comment>
<evidence type="ECO:0000313" key="10">
    <source>
        <dbReference type="EMBL" id="MBK9296307.1"/>
    </source>
</evidence>
<reference evidence="10 11" key="1">
    <citation type="submission" date="2020-10" db="EMBL/GenBank/DDBJ databases">
        <title>Connecting structure to function with the recovery of over 1000 high-quality activated sludge metagenome-assembled genomes encoding full-length rRNA genes using long-read sequencing.</title>
        <authorList>
            <person name="Singleton C.M."/>
            <person name="Petriglieri F."/>
            <person name="Kristensen J.M."/>
            <person name="Kirkegaard R.H."/>
            <person name="Michaelsen T.Y."/>
            <person name="Andersen M.H."/>
            <person name="Karst S.M."/>
            <person name="Dueholm M.S."/>
            <person name="Nielsen P.H."/>
            <person name="Albertsen M."/>
        </authorList>
    </citation>
    <scope>NUCLEOTIDE SEQUENCE [LARGE SCALE GENOMIC DNA]</scope>
    <source>
        <strain evidence="10">Lyne_18-Q3-R50-59_MAXAC.006</strain>
    </source>
</reference>
<feature type="transmembrane region" description="Helical" evidence="8">
    <location>
        <begin position="156"/>
        <end position="178"/>
    </location>
</feature>
<keyword evidence="6 8" id="KW-1133">Transmembrane helix</keyword>
<name>A0A936TDR1_9ACTN</name>
<feature type="transmembrane region" description="Helical" evidence="8">
    <location>
        <begin position="325"/>
        <end position="348"/>
    </location>
</feature>
<feature type="transmembrane region" description="Helical" evidence="8">
    <location>
        <begin position="130"/>
        <end position="149"/>
    </location>
</feature>